<dbReference type="RefSeq" id="WP_015906612.1">
    <property type="nucleotide sequence ID" value="NC_012108.1"/>
</dbReference>
<dbReference type="AlphaFoldDB" id="C0QIG1"/>
<dbReference type="EMBL" id="CP001087">
    <property type="protein sequence ID" value="ACN17905.1"/>
    <property type="molecule type" value="Genomic_DNA"/>
</dbReference>
<dbReference type="Pfam" id="PF03747">
    <property type="entry name" value="ADP_ribosyl_GH"/>
    <property type="match status" value="1"/>
</dbReference>
<evidence type="ECO:0000313" key="3">
    <source>
        <dbReference type="Proteomes" id="UP000000442"/>
    </source>
</evidence>
<keyword evidence="3" id="KW-1185">Reference proteome</keyword>
<accession>C0QIG1</accession>
<sequence>MNKTPGFEDRVKGALYGLFIGDALAMPVHWYYDTRKLARDYGQVKNYMAPRNPHPDSILWRSSYSPQNKSADILHDQSQYWGQRGIHYHQFLKAGENTLNLKLAGELLKLLQFQGAYDPEEWLTRLAAYMTTPGNHNDTYVEEYLRYFFTQYGQGCDPMACGRKDENHIGGLSLMLPIAIVFARDMAYAEQIALGHLGLTHGGPAMENGGKMMAHIILDLLQGRELGRAVFDHYQNETGREIKPALQSLFDFPDQIVVGRHFSSACYMDQSIPATLYLALKYCQDPEQALIANTMCGGDNAGRGSVLGAILGAANGFTCWPNRWITGLRHPPAIVSLNPPG</sequence>
<dbReference type="eggNOG" id="COG1397">
    <property type="taxonomic scope" value="Bacteria"/>
</dbReference>
<dbReference type="Proteomes" id="UP000000442">
    <property type="component" value="Chromosome"/>
</dbReference>
<dbReference type="GO" id="GO:0046872">
    <property type="term" value="F:metal ion binding"/>
    <property type="evidence" value="ECO:0007669"/>
    <property type="project" value="UniProtKB-KW"/>
</dbReference>
<dbReference type="SUPFAM" id="SSF101478">
    <property type="entry name" value="ADP-ribosylglycohydrolase"/>
    <property type="match status" value="1"/>
</dbReference>
<dbReference type="HOGENOM" id="CLU_046767_0_0_7"/>
<organism evidence="2 3">
    <name type="scientific">Desulforapulum autotrophicum (strain ATCC 43914 / DSM 3382 / VKM B-1955 / HRM2)</name>
    <name type="common">Desulfobacterium autotrophicum</name>
    <dbReference type="NCBI Taxonomy" id="177437"/>
    <lineage>
        <taxon>Bacteria</taxon>
        <taxon>Pseudomonadati</taxon>
        <taxon>Thermodesulfobacteriota</taxon>
        <taxon>Desulfobacteria</taxon>
        <taxon>Desulfobacterales</taxon>
        <taxon>Desulfobacteraceae</taxon>
        <taxon>Desulforapulum</taxon>
    </lineage>
</organism>
<gene>
    <name evidence="2" type="ordered locus">HRM2_48570</name>
</gene>
<proteinExistence type="predicted"/>
<comment type="cofactor">
    <cofactor evidence="1">
        <name>Mg(2+)</name>
        <dbReference type="ChEBI" id="CHEBI:18420"/>
    </cofactor>
    <text evidence="1">Binds 2 magnesium ions per subunit.</text>
</comment>
<dbReference type="InterPro" id="IPR050792">
    <property type="entry name" value="ADP-ribosylglycohydrolase"/>
</dbReference>
<dbReference type="Gene3D" id="1.10.4080.10">
    <property type="entry name" value="ADP-ribosylation/Crystallin J1"/>
    <property type="match status" value="1"/>
</dbReference>
<name>C0QIG1_DESAH</name>
<dbReference type="PANTHER" id="PTHR16222:SF34">
    <property type="entry name" value="ADP-RIBOSYLGLYCOHYDROLASE"/>
    <property type="match status" value="1"/>
</dbReference>
<dbReference type="InterPro" id="IPR005502">
    <property type="entry name" value="Ribosyl_crysJ1"/>
</dbReference>
<dbReference type="OrthoDB" id="5297797at2"/>
<protein>
    <submittedName>
        <fullName evidence="2">ADP-ribosylglycohydrolase</fullName>
    </submittedName>
</protein>
<evidence type="ECO:0000313" key="2">
    <source>
        <dbReference type="EMBL" id="ACN17905.1"/>
    </source>
</evidence>
<keyword evidence="1" id="KW-0460">Magnesium</keyword>
<dbReference type="STRING" id="177437.HRM2_48570"/>
<keyword evidence="1" id="KW-0479">Metal-binding</keyword>
<reference evidence="2 3" key="1">
    <citation type="journal article" date="2009" name="Environ. Microbiol.">
        <title>Genome sequence of Desulfobacterium autotrophicum HRM2, a marine sulfate reducer oxidizing organic carbon completely to carbon dioxide.</title>
        <authorList>
            <person name="Strittmatter A.W."/>
            <person name="Liesegang H."/>
            <person name="Rabus R."/>
            <person name="Decker I."/>
            <person name="Amann J."/>
            <person name="Andres S."/>
            <person name="Henne A."/>
            <person name="Fricke W.F."/>
            <person name="Martinez-Arias R."/>
            <person name="Bartels D."/>
            <person name="Goesmann A."/>
            <person name="Krause L."/>
            <person name="Puehler A."/>
            <person name="Klenk H.P."/>
            <person name="Richter M."/>
            <person name="Schuler M."/>
            <person name="Gloeckner F.O."/>
            <person name="Meyerdierks A."/>
            <person name="Gottschalk G."/>
            <person name="Amann R."/>
        </authorList>
    </citation>
    <scope>NUCLEOTIDE SEQUENCE [LARGE SCALE GENOMIC DNA]</scope>
    <source>
        <strain evidence="3">ATCC 43914 / DSM 3382 / HRM2</strain>
    </source>
</reference>
<dbReference type="KEGG" id="dat:HRM2_48570"/>
<dbReference type="InterPro" id="IPR036705">
    <property type="entry name" value="Ribosyl_crysJ1_sf"/>
</dbReference>
<feature type="binding site" evidence="1">
    <location>
        <position position="299"/>
    </location>
    <ligand>
        <name>Mg(2+)</name>
        <dbReference type="ChEBI" id="CHEBI:18420"/>
        <label>1</label>
    </ligand>
</feature>
<dbReference type="PANTHER" id="PTHR16222">
    <property type="entry name" value="ADP-RIBOSYLGLYCOHYDROLASE"/>
    <property type="match status" value="1"/>
</dbReference>
<evidence type="ECO:0000256" key="1">
    <source>
        <dbReference type="PIRSR" id="PIRSR605502-1"/>
    </source>
</evidence>